<feature type="non-terminal residue" evidence="3">
    <location>
        <position position="541"/>
    </location>
</feature>
<sequence length="541" mass="60861">MGGESTVARRSAYVYNVNQCSVKTRYRSLNMDFGHPPPNMGMPPPGMGGLMGPPGRNNIRHNFRPFNYQMRFPPQGPLNMTQDDFDDKEVGCIEGAHESIVWTMAWHPLGHILCSGSNDHTSKFWTRNRPGDQMRDKYNLNTLPPGVQDDHDLEEPAIIPGMGPEDKVEIFSSDTDKVIPGLDLDTTFIPMEFEKKAKKVPYSKPIPRNFQAQWNHGPTVDDAATEALTQALVESVPGAVPLQQLTPSAIFIYGKLITVDAGSKLEKAILDGPIALKKYIATGEIEELHDMMPHLENDDNFQPFEYPTQESESDAADDENKEKENFEDEEYFENSQDTNKQTTEEQDFDNFDNGSEMNNIVPLNNMPQMGLMRPPVPMNMGPMRPPMGPPLSHMGPMNIPPPLLPGMPPMGTMPPMPNMPPMSNMPPPIGSMPPHPPYPDNGYPKSPFDTGYENQSFSQNNEDYNEGEPFEQSYEEDGYNDDDDMNDSFNRNQRWGGNYRGRGHDRGEIMVDPVVHPGPEEVAAFIEHLEEEINQFQTSTW</sequence>
<dbReference type="PROSITE" id="PS50082">
    <property type="entry name" value="WD_REPEATS_2"/>
    <property type="match status" value="1"/>
</dbReference>
<dbReference type="SUPFAM" id="SSF50978">
    <property type="entry name" value="WD40 repeat-like"/>
    <property type="match status" value="1"/>
</dbReference>
<proteinExistence type="predicted"/>
<gene>
    <name evidence="3" type="ORF">IPOD504_LOCUS4412</name>
</gene>
<keyword evidence="1" id="KW-0853">WD repeat</keyword>
<feature type="region of interest" description="Disordered" evidence="2">
    <location>
        <begin position="294"/>
        <end position="356"/>
    </location>
</feature>
<dbReference type="InterPro" id="IPR045245">
    <property type="entry name" value="Pfs2-like"/>
</dbReference>
<feature type="compositionally biased region" description="Polar residues" evidence="2">
    <location>
        <begin position="452"/>
        <end position="462"/>
    </location>
</feature>
<dbReference type="SMART" id="SM00320">
    <property type="entry name" value="WD40"/>
    <property type="match status" value="1"/>
</dbReference>
<dbReference type="PROSITE" id="PS50294">
    <property type="entry name" value="WD_REPEATS_REGION"/>
    <property type="match status" value="1"/>
</dbReference>
<accession>A0ABN8HYB0</accession>
<dbReference type="InterPro" id="IPR015943">
    <property type="entry name" value="WD40/YVTN_repeat-like_dom_sf"/>
</dbReference>
<keyword evidence="4" id="KW-1185">Reference proteome</keyword>
<dbReference type="InterPro" id="IPR036322">
    <property type="entry name" value="WD40_repeat_dom_sf"/>
</dbReference>
<dbReference type="PANTHER" id="PTHR22836:SF0">
    <property type="entry name" value="PRE-MRNA 3' END PROCESSING PROTEIN WDR33"/>
    <property type="match status" value="1"/>
</dbReference>
<organism evidence="3 4">
    <name type="scientific">Iphiclides podalirius</name>
    <name type="common">scarce swallowtail</name>
    <dbReference type="NCBI Taxonomy" id="110791"/>
    <lineage>
        <taxon>Eukaryota</taxon>
        <taxon>Metazoa</taxon>
        <taxon>Ecdysozoa</taxon>
        <taxon>Arthropoda</taxon>
        <taxon>Hexapoda</taxon>
        <taxon>Insecta</taxon>
        <taxon>Pterygota</taxon>
        <taxon>Neoptera</taxon>
        <taxon>Endopterygota</taxon>
        <taxon>Lepidoptera</taxon>
        <taxon>Glossata</taxon>
        <taxon>Ditrysia</taxon>
        <taxon>Papilionoidea</taxon>
        <taxon>Papilionidae</taxon>
        <taxon>Papilioninae</taxon>
        <taxon>Iphiclides</taxon>
    </lineage>
</organism>
<protein>
    <submittedName>
        <fullName evidence="3">Uncharacterized protein</fullName>
    </submittedName>
</protein>
<evidence type="ECO:0000256" key="1">
    <source>
        <dbReference type="PROSITE-ProRule" id="PRU00221"/>
    </source>
</evidence>
<name>A0ABN8HYB0_9NEOP</name>
<dbReference type="InterPro" id="IPR001680">
    <property type="entry name" value="WD40_rpt"/>
</dbReference>
<evidence type="ECO:0000313" key="4">
    <source>
        <dbReference type="Proteomes" id="UP000837857"/>
    </source>
</evidence>
<feature type="compositionally biased region" description="Acidic residues" evidence="2">
    <location>
        <begin position="463"/>
        <end position="486"/>
    </location>
</feature>
<feature type="region of interest" description="Disordered" evidence="2">
    <location>
        <begin position="421"/>
        <end position="486"/>
    </location>
</feature>
<reference evidence="3" key="1">
    <citation type="submission" date="2022-03" db="EMBL/GenBank/DDBJ databases">
        <authorList>
            <person name="Martin H S."/>
        </authorList>
    </citation>
    <scope>NUCLEOTIDE SEQUENCE</scope>
</reference>
<feature type="compositionally biased region" description="Pro residues" evidence="2">
    <location>
        <begin position="421"/>
        <end position="439"/>
    </location>
</feature>
<dbReference type="EMBL" id="OW152827">
    <property type="protein sequence ID" value="CAH2043704.1"/>
    <property type="molecule type" value="Genomic_DNA"/>
</dbReference>
<dbReference type="Gene3D" id="2.130.10.10">
    <property type="entry name" value="YVTN repeat-like/Quinoprotein amine dehydrogenase"/>
    <property type="match status" value="1"/>
</dbReference>
<feature type="repeat" description="WD" evidence="1">
    <location>
        <begin position="94"/>
        <end position="125"/>
    </location>
</feature>
<evidence type="ECO:0000256" key="2">
    <source>
        <dbReference type="SAM" id="MobiDB-lite"/>
    </source>
</evidence>
<dbReference type="PANTHER" id="PTHR22836">
    <property type="entry name" value="WD40 REPEAT PROTEIN"/>
    <property type="match status" value="1"/>
</dbReference>
<evidence type="ECO:0000313" key="3">
    <source>
        <dbReference type="EMBL" id="CAH2043704.1"/>
    </source>
</evidence>
<dbReference type="Proteomes" id="UP000837857">
    <property type="component" value="Chromosome 15"/>
</dbReference>